<evidence type="ECO:0000313" key="2">
    <source>
        <dbReference type="EMBL" id="KKK35210.1"/>
    </source>
</evidence>
<feature type="transmembrane region" description="Helical" evidence="1">
    <location>
        <begin position="89"/>
        <end position="109"/>
    </location>
</feature>
<evidence type="ECO:0000313" key="3">
    <source>
        <dbReference type="Proteomes" id="UP000034287"/>
    </source>
</evidence>
<gene>
    <name evidence="2" type="ORF">WN59_04315</name>
</gene>
<reference evidence="2 3" key="1">
    <citation type="submission" date="2015-04" db="EMBL/GenBank/DDBJ databases">
        <title>Taxonomic description and genome sequence of Salinicoccus sediminis sp. nov., a novel hyper halotolerant bacterium isolated from marine sediment.</title>
        <authorList>
            <person name="Mathan Kumar R."/>
            <person name="Kaur G."/>
            <person name="Kumar N."/>
            <person name="Kumar A."/>
            <person name="Singh N.K."/>
            <person name="Kaur N."/>
            <person name="Mayilraj S."/>
        </authorList>
    </citation>
    <scope>NUCLEOTIDE SEQUENCE [LARGE SCALE GENOMIC DNA]</scope>
    <source>
        <strain evidence="2 3">SV-16</strain>
    </source>
</reference>
<proteinExistence type="predicted"/>
<dbReference type="Proteomes" id="UP000034287">
    <property type="component" value="Unassembled WGS sequence"/>
</dbReference>
<protein>
    <submittedName>
        <fullName evidence="2">DoxX family protein</fullName>
    </submittedName>
</protein>
<dbReference type="AlphaFoldDB" id="A0A0M2SRE2"/>
<feature type="transmembrane region" description="Helical" evidence="1">
    <location>
        <begin position="62"/>
        <end position="82"/>
    </location>
</feature>
<keyword evidence="1" id="KW-1133">Transmembrane helix</keyword>
<sequence>MIKKLLEHKVSEYVLLFLRVYLGVGWFTSGLGKVMGGGFDASGFLQNAVQNPVVGPDGNPVYPWYTFLVENVFLSMTPAINVMIPWGELLVGLALIVGGFTAYAAFFGLLMNFSFLFAGTVSVNPLYILLGVIIIAAGYKAGSLGVDRFIKPALEKGTFRIFSHRRPERKTA</sequence>
<dbReference type="PANTHER" id="PTHR39157">
    <property type="entry name" value="INTEGRAL MEMBRANE PROTEIN-RELATED"/>
    <property type="match status" value="1"/>
</dbReference>
<dbReference type="STRING" id="1432562.WN59_04315"/>
<name>A0A0M2SRE2_9STAP</name>
<dbReference type="RefSeq" id="WP_046514299.1">
    <property type="nucleotide sequence ID" value="NZ_LAYZ01000002.1"/>
</dbReference>
<keyword evidence="1" id="KW-0812">Transmembrane</keyword>
<comment type="caution">
    <text evidence="2">The sequence shown here is derived from an EMBL/GenBank/DDBJ whole genome shotgun (WGS) entry which is preliminary data.</text>
</comment>
<dbReference type="PATRIC" id="fig|1432562.3.peg.840"/>
<dbReference type="EMBL" id="LAYZ01000002">
    <property type="protein sequence ID" value="KKK35210.1"/>
    <property type="molecule type" value="Genomic_DNA"/>
</dbReference>
<evidence type="ECO:0000256" key="1">
    <source>
        <dbReference type="SAM" id="Phobius"/>
    </source>
</evidence>
<accession>A0A0M2SRE2</accession>
<feature type="transmembrane region" description="Helical" evidence="1">
    <location>
        <begin position="12"/>
        <end position="29"/>
    </location>
</feature>
<keyword evidence="3" id="KW-1185">Reference proteome</keyword>
<feature type="transmembrane region" description="Helical" evidence="1">
    <location>
        <begin position="115"/>
        <end position="139"/>
    </location>
</feature>
<keyword evidence="1" id="KW-0472">Membrane</keyword>
<organism evidence="2 3">
    <name type="scientific">Salinicoccus sediminis</name>
    <dbReference type="NCBI Taxonomy" id="1432562"/>
    <lineage>
        <taxon>Bacteria</taxon>
        <taxon>Bacillati</taxon>
        <taxon>Bacillota</taxon>
        <taxon>Bacilli</taxon>
        <taxon>Bacillales</taxon>
        <taxon>Staphylococcaceae</taxon>
        <taxon>Salinicoccus</taxon>
    </lineage>
</organism>
<dbReference type="PANTHER" id="PTHR39157:SF1">
    <property type="entry name" value="DOXX FAMILY PROTEIN"/>
    <property type="match status" value="1"/>
</dbReference>